<name>A0A8H3CZ36_9AGAM</name>
<feature type="compositionally biased region" description="Low complexity" evidence="6">
    <location>
        <begin position="45"/>
        <end position="55"/>
    </location>
</feature>
<evidence type="ECO:0000256" key="3">
    <source>
        <dbReference type="ARBA" id="ARBA00022771"/>
    </source>
</evidence>
<proteinExistence type="predicted"/>
<evidence type="ECO:0000259" key="7">
    <source>
        <dbReference type="Pfam" id="PF05699"/>
    </source>
</evidence>
<dbReference type="InterPro" id="IPR052035">
    <property type="entry name" value="ZnF_BED_domain_contain"/>
</dbReference>
<sequence>MNRFCYCGSGFYCPEHPDVPAFTHGQGAQGSYSPAGTSYMRSDVNNNPSSGSSASPRERQKHAAGIPAPPPSKQLQSLSASTSPQDLASFRQIEIARRAAASLPTSYHAKEQEQAAKRVQAARAMDCWYLTVGEDRKTEPSEEVKAALRVSDQSRLEEAPLVLRKPQTSRIQCTECLKLGRWKTWKNNCNGGSAYHIRLHLIKEHYSAYLAACEQIQYIPTDSRIPVQSEDDVKEPLTPEGIVRYLTEWFAEDDISFNMVSHPGFRRFVNYIGQGKVTAKDLPDRHTISAKAAALSEQAKDRIKNEIKHARGRVSCTTDLWKDDLQRSFMCITAHFHNQHSHQVNRLIAFRVIEGTHAGSHLAETFFEVIEEFGITRKLGWITMDNASNNDSMMSQLEEYMMAQGMDFDQHGNRLRCFPHVVNLAVQDILGALAALATEYHDSISQQGYILDDELELYLSALSFELLSRIRKTITALRQAQRRQGLRRTIIEGNTNKSWDLKLLELKLDCLTRWLSTRDMIEHILYLYPAVSRYIASDPALAEYAITHSDYEVLHDILIVLNFAHQTQELLSSDKVPTLAFAIPLYHALVDHWTRLQSALPALSHAIKMLRCLEEEQKEHAEAVKLLTNSSQGSTTTETATKRLNTGYSSLLASGVGMQQASRSFPTPAKPSPASTQAAPAASTALASETSTHTAVPTAPQRPTSKRALNEATVELEHRRFEEEEIVPLEEMNGLTQIDYWLARSNNLPLVYRVALDVLPAQASSVSSERIFSSSKLTCTQHRNHIGASNVEALQILKHSLRSQTDTLFSDSHESLDFMIHHRDDFTGDGVILTVE</sequence>
<gene>
    <name evidence="8" type="ORF">RDB_LOCUS141459</name>
</gene>
<dbReference type="PANTHER" id="PTHR46481">
    <property type="entry name" value="ZINC FINGER BED DOMAIN-CONTAINING PROTEIN 4"/>
    <property type="match status" value="1"/>
</dbReference>
<feature type="domain" description="HAT C-terminal dimerisation" evidence="7">
    <location>
        <begin position="723"/>
        <end position="799"/>
    </location>
</feature>
<dbReference type="AlphaFoldDB" id="A0A8H3CZ36"/>
<dbReference type="GO" id="GO:0005634">
    <property type="term" value="C:nucleus"/>
    <property type="evidence" value="ECO:0007669"/>
    <property type="project" value="UniProtKB-SubCell"/>
</dbReference>
<dbReference type="SUPFAM" id="SSF53098">
    <property type="entry name" value="Ribonuclease H-like"/>
    <property type="match status" value="1"/>
</dbReference>
<feature type="region of interest" description="Disordered" evidence="6">
    <location>
        <begin position="660"/>
        <end position="706"/>
    </location>
</feature>
<evidence type="ECO:0000256" key="4">
    <source>
        <dbReference type="ARBA" id="ARBA00022833"/>
    </source>
</evidence>
<evidence type="ECO:0000313" key="8">
    <source>
        <dbReference type="EMBL" id="CAE6502682.1"/>
    </source>
</evidence>
<keyword evidence="5" id="KW-0539">Nucleus</keyword>
<reference evidence="8" key="1">
    <citation type="submission" date="2021-01" db="EMBL/GenBank/DDBJ databases">
        <authorList>
            <person name="Kaushik A."/>
        </authorList>
    </citation>
    <scope>NUCLEOTIDE SEQUENCE</scope>
    <source>
        <strain evidence="8">AG2-2IIIB</strain>
    </source>
</reference>
<dbReference type="InterPro" id="IPR012337">
    <property type="entry name" value="RNaseH-like_sf"/>
</dbReference>
<feature type="compositionally biased region" description="Low complexity" evidence="6">
    <location>
        <begin position="664"/>
        <end position="695"/>
    </location>
</feature>
<keyword evidence="3" id="KW-0863">Zinc-finger</keyword>
<dbReference type="PANTHER" id="PTHR46481:SF10">
    <property type="entry name" value="ZINC FINGER BED DOMAIN-CONTAINING PROTEIN 39"/>
    <property type="match status" value="1"/>
</dbReference>
<keyword evidence="4" id="KW-0862">Zinc</keyword>
<organism evidence="8 9">
    <name type="scientific">Rhizoctonia solani</name>
    <dbReference type="NCBI Taxonomy" id="456999"/>
    <lineage>
        <taxon>Eukaryota</taxon>
        <taxon>Fungi</taxon>
        <taxon>Dikarya</taxon>
        <taxon>Basidiomycota</taxon>
        <taxon>Agaricomycotina</taxon>
        <taxon>Agaricomycetes</taxon>
        <taxon>Cantharellales</taxon>
        <taxon>Ceratobasidiaceae</taxon>
        <taxon>Rhizoctonia</taxon>
    </lineage>
</organism>
<dbReference type="EMBL" id="CAJMWT010005176">
    <property type="protein sequence ID" value="CAE6502682.1"/>
    <property type="molecule type" value="Genomic_DNA"/>
</dbReference>
<dbReference type="Pfam" id="PF05699">
    <property type="entry name" value="Dimer_Tnp_hAT"/>
    <property type="match status" value="1"/>
</dbReference>
<evidence type="ECO:0000256" key="5">
    <source>
        <dbReference type="ARBA" id="ARBA00023242"/>
    </source>
</evidence>
<comment type="subcellular location">
    <subcellularLocation>
        <location evidence="1">Nucleus</location>
    </subcellularLocation>
</comment>
<evidence type="ECO:0000256" key="2">
    <source>
        <dbReference type="ARBA" id="ARBA00022723"/>
    </source>
</evidence>
<evidence type="ECO:0000313" key="9">
    <source>
        <dbReference type="Proteomes" id="UP000663843"/>
    </source>
</evidence>
<dbReference type="GO" id="GO:0046983">
    <property type="term" value="F:protein dimerization activity"/>
    <property type="evidence" value="ECO:0007669"/>
    <property type="project" value="InterPro"/>
</dbReference>
<dbReference type="GO" id="GO:0008270">
    <property type="term" value="F:zinc ion binding"/>
    <property type="evidence" value="ECO:0007669"/>
    <property type="project" value="UniProtKB-KW"/>
</dbReference>
<feature type="compositionally biased region" description="Polar residues" evidence="6">
    <location>
        <begin position="29"/>
        <end position="44"/>
    </location>
</feature>
<feature type="compositionally biased region" description="Polar residues" evidence="6">
    <location>
        <begin position="73"/>
        <end position="83"/>
    </location>
</feature>
<dbReference type="InterPro" id="IPR008906">
    <property type="entry name" value="HATC_C_dom"/>
</dbReference>
<dbReference type="Proteomes" id="UP000663843">
    <property type="component" value="Unassembled WGS sequence"/>
</dbReference>
<evidence type="ECO:0000256" key="6">
    <source>
        <dbReference type="SAM" id="MobiDB-lite"/>
    </source>
</evidence>
<feature type="region of interest" description="Disordered" evidence="6">
    <location>
        <begin position="24"/>
        <end position="83"/>
    </location>
</feature>
<protein>
    <recommendedName>
        <fullName evidence="7">HAT C-terminal dimerisation domain-containing protein</fullName>
    </recommendedName>
</protein>
<accession>A0A8H3CZ36</accession>
<evidence type="ECO:0000256" key="1">
    <source>
        <dbReference type="ARBA" id="ARBA00004123"/>
    </source>
</evidence>
<keyword evidence="2" id="KW-0479">Metal-binding</keyword>
<comment type="caution">
    <text evidence="8">The sequence shown here is derived from an EMBL/GenBank/DDBJ whole genome shotgun (WGS) entry which is preliminary data.</text>
</comment>